<protein>
    <submittedName>
        <fullName evidence="2">Uncharacterized protein</fullName>
    </submittedName>
</protein>
<proteinExistence type="predicted"/>
<evidence type="ECO:0000256" key="1">
    <source>
        <dbReference type="SAM" id="Phobius"/>
    </source>
</evidence>
<organism evidence="2 3">
    <name type="scientific">Fictibacillus enclensis</name>
    <dbReference type="NCBI Taxonomy" id="1017270"/>
    <lineage>
        <taxon>Bacteria</taxon>
        <taxon>Bacillati</taxon>
        <taxon>Bacillota</taxon>
        <taxon>Bacilli</taxon>
        <taxon>Bacillales</taxon>
        <taxon>Fictibacillaceae</taxon>
        <taxon>Fictibacillus</taxon>
    </lineage>
</organism>
<dbReference type="Proteomes" id="UP000054099">
    <property type="component" value="Unassembled WGS sequence"/>
</dbReference>
<reference evidence="2 3" key="1">
    <citation type="journal article" date="2014" name="Antonie Van Leeuwenhoek">
        <title>Fictibacillus enclensis sp. nov., isolated from marine sediment.</title>
        <authorList>
            <person name="Dastager S.G."/>
            <person name="Mawlankar R."/>
            <person name="Srinivasan K."/>
            <person name="Tang S.K."/>
            <person name="Lee J.C."/>
            <person name="Ramana V.V."/>
            <person name="Shouche Y.S."/>
        </authorList>
    </citation>
    <scope>NUCLEOTIDE SEQUENCE [LARGE SCALE GENOMIC DNA]</scope>
    <source>
        <strain evidence="2 3">NIO-1003</strain>
    </source>
</reference>
<dbReference type="EMBL" id="LNQN01000002">
    <property type="protein sequence ID" value="KSU83412.1"/>
    <property type="molecule type" value="Genomic_DNA"/>
</dbReference>
<keyword evidence="1" id="KW-0472">Membrane</keyword>
<keyword evidence="1" id="KW-0812">Transmembrane</keyword>
<dbReference type="OrthoDB" id="2939875at2"/>
<comment type="caution">
    <text evidence="2">The sequence shown here is derived from an EMBL/GenBank/DDBJ whole genome shotgun (WGS) entry which is preliminary data.</text>
</comment>
<sequence length="112" mass="12267">MKTTTINFRGFLNGDNGEKSNKSLVKPILINAAIYIALAPTIGFAADPDTFGTLYHTGIKLADWLCVGTLMFGGGLWMLGNRTKALEYVLSTVCGYIVIRHAIDIRDFLARL</sequence>
<dbReference type="RefSeq" id="WP_061972250.1">
    <property type="nucleotide sequence ID" value="NZ_FMAV01000002.1"/>
</dbReference>
<feature type="transmembrane region" description="Helical" evidence="1">
    <location>
        <begin position="28"/>
        <end position="46"/>
    </location>
</feature>
<evidence type="ECO:0000313" key="3">
    <source>
        <dbReference type="Proteomes" id="UP000054099"/>
    </source>
</evidence>
<name>A0A0V8J919_9BACL</name>
<evidence type="ECO:0000313" key="2">
    <source>
        <dbReference type="EMBL" id="KSU83412.1"/>
    </source>
</evidence>
<keyword evidence="3" id="KW-1185">Reference proteome</keyword>
<feature type="transmembrane region" description="Helical" evidence="1">
    <location>
        <begin position="61"/>
        <end position="79"/>
    </location>
</feature>
<gene>
    <name evidence="2" type="ORF">AS030_12670</name>
</gene>
<keyword evidence="1" id="KW-1133">Transmembrane helix</keyword>
<accession>A0A0V8J919</accession>
<dbReference type="AlphaFoldDB" id="A0A0V8J919"/>